<dbReference type="Proteomes" id="UP001609376">
    <property type="component" value="Unassembled WGS sequence"/>
</dbReference>
<protein>
    <submittedName>
        <fullName evidence="4">Calcium-binding protein</fullName>
    </submittedName>
</protein>
<keyword evidence="5" id="KW-1185">Reference proteome</keyword>
<dbReference type="PROSITE" id="PS00330">
    <property type="entry name" value="HEMOLYSIN_CALCIUM"/>
    <property type="match status" value="5"/>
</dbReference>
<proteinExistence type="predicted"/>
<dbReference type="PRINTS" id="PR00313">
    <property type="entry name" value="CABNDNGRPT"/>
</dbReference>
<organism evidence="4 5">
    <name type="scientific">Paracoccus broussonetiae subsp. drimophilus</name>
    <dbReference type="NCBI Taxonomy" id="3373869"/>
    <lineage>
        <taxon>Bacteria</taxon>
        <taxon>Pseudomonadati</taxon>
        <taxon>Pseudomonadota</taxon>
        <taxon>Alphaproteobacteria</taxon>
        <taxon>Rhodobacterales</taxon>
        <taxon>Paracoccaceae</taxon>
        <taxon>Paracoccus</taxon>
        <taxon>Paracoccus broussonetiae</taxon>
    </lineage>
</organism>
<dbReference type="Gene3D" id="2.150.10.10">
    <property type="entry name" value="Serralysin-like metalloprotease, C-terminal"/>
    <property type="match status" value="6"/>
</dbReference>
<accession>A0ABW7LEZ5</accession>
<dbReference type="InterPro" id="IPR018511">
    <property type="entry name" value="Hemolysin-typ_Ca-bd_CS"/>
</dbReference>
<dbReference type="Pfam" id="PF00353">
    <property type="entry name" value="HemolysinCabind"/>
    <property type="match status" value="9"/>
</dbReference>
<comment type="subcellular location">
    <subcellularLocation>
        <location evidence="1">Secreted</location>
    </subcellularLocation>
</comment>
<reference evidence="4 5" key="1">
    <citation type="submission" date="2024-10" db="EMBL/GenBank/DDBJ databases">
        <title>Paracoccus drimophilus sp. nov., a novel bacterium from corn roots in Hunan.</title>
        <authorList>
            <person name="Li X."/>
        </authorList>
    </citation>
    <scope>NUCLEOTIDE SEQUENCE [LARGE SCALE GENOMIC DNA]</scope>
    <source>
        <strain evidence="4 5">NGMCC 1.201697</strain>
    </source>
</reference>
<dbReference type="InterPro" id="IPR001343">
    <property type="entry name" value="Hemolysn_Ca-bd"/>
</dbReference>
<feature type="region of interest" description="Disordered" evidence="3">
    <location>
        <begin position="625"/>
        <end position="658"/>
    </location>
</feature>
<keyword evidence="2" id="KW-0964">Secreted</keyword>
<name>A0ABW7LEZ5_9RHOB</name>
<evidence type="ECO:0000256" key="2">
    <source>
        <dbReference type="ARBA" id="ARBA00022525"/>
    </source>
</evidence>
<dbReference type="EMBL" id="JBIMPR010000001">
    <property type="protein sequence ID" value="MFH5772744.1"/>
    <property type="molecule type" value="Genomic_DNA"/>
</dbReference>
<dbReference type="SUPFAM" id="SSF51120">
    <property type="entry name" value="beta-Roll"/>
    <property type="match status" value="4"/>
</dbReference>
<dbReference type="InterPro" id="IPR050557">
    <property type="entry name" value="RTX_toxin/Mannuronan_C5-epim"/>
</dbReference>
<dbReference type="InterPro" id="IPR011049">
    <property type="entry name" value="Serralysin-like_metalloprot_C"/>
</dbReference>
<comment type="caution">
    <text evidence="4">The sequence shown here is derived from an EMBL/GenBank/DDBJ whole genome shotgun (WGS) entry which is preliminary data.</text>
</comment>
<evidence type="ECO:0000256" key="3">
    <source>
        <dbReference type="SAM" id="MobiDB-lite"/>
    </source>
</evidence>
<dbReference type="PANTHER" id="PTHR38340:SF1">
    <property type="entry name" value="S-LAYER PROTEIN"/>
    <property type="match status" value="1"/>
</dbReference>
<dbReference type="RefSeq" id="WP_395131114.1">
    <property type="nucleotide sequence ID" value="NZ_JBIMPR010000001.1"/>
</dbReference>
<evidence type="ECO:0000313" key="4">
    <source>
        <dbReference type="EMBL" id="MFH5772744.1"/>
    </source>
</evidence>
<evidence type="ECO:0000256" key="1">
    <source>
        <dbReference type="ARBA" id="ARBA00004613"/>
    </source>
</evidence>
<evidence type="ECO:0000313" key="5">
    <source>
        <dbReference type="Proteomes" id="UP001609376"/>
    </source>
</evidence>
<dbReference type="PANTHER" id="PTHR38340">
    <property type="entry name" value="S-LAYER PROTEIN"/>
    <property type="match status" value="1"/>
</dbReference>
<gene>
    <name evidence="4" type="ORF">ACHFJ0_00755</name>
</gene>
<sequence>MPSFRQIALILGPAPGFVRNLSDLQAIDLPSAHVLVGVTHMGGGISAYRITAADRPITLIDTRAFGIAQGYLDRPGASLVQLASGPAIFAPGLANAAANGIGLGADGALRGGISLAGAGGLAADLTQLGAFSTSAGQFLVSGRNSTTAVDVWKVQPNGSILHLDAADALAIPGVDRAELSDLKVVGVGDRQILLTASGAGNFVSTRLIETNGTLGRANIVWSNQGTGMNAPQHLDSVTVAGVTYVVVGASQSSSLSLFRLTQDGALIPADHIIDELSTRFSRVSALETLMVDGRAFVFAGGEDDGISVFTVMPDGQLLHLATLADTNDRSLADVSAIAAMEIGGSIALFVSSRTETGITQFLFEPGQIGQTTTVGAGRQNGTGRGDLLRASAGTTQIVGGAGDDILIAGPSPVTLTGGPGADIFVAAPVAGKILISDFTPGTDRLDLSGLGMIRSTSQLSFRVLTDGIMITFGQTQIQIRTADKTPLAANYFNNALFPVAHYDLAGMRTSMLGTSGNDTLNAGAFGSTGHGLAGRDLLNGNAGPDLLSGGAGGDTINGAGGDDTLLGNYGNDLLMGGAGNDRISGGLDQDTIFGGAGNDTIMGEVGNDMLYGELGNDLITDPLGDNAVRGGEGNDTITTGTGRDRIWGENGNDSINSGAGNDQIWGGDGHDWITGGTGNGTIFGGTGNDTLLGADGNDIIDGGPGNNNINGQNGNDRLLGGTGNDTIIGGAGNDTILGGGGQDTLNGQDGNDLIRGGAGNDLIQGLTGNDILYGEAGNDLLIGGEGNDLIHGDGDSDRLDGGAGNDSLFGDAGNDQLVDLFGHNFLSGGTGNDVLRAGPGNDRLQGGPGSDHLTGGAGADLFVFRDPHDYDRSRDVITDFAHGPDHLDMAGLGLRFIGEAEFSAARQVRVYHSGSAMIVEADLNGDGHADLTLQLNGLAALTRGDFLL</sequence>